<comment type="caution">
    <text evidence="2">The sequence shown here is derived from an EMBL/GenBank/DDBJ whole genome shotgun (WGS) entry which is preliminary data.</text>
</comment>
<dbReference type="EMBL" id="BAAADO010000001">
    <property type="protein sequence ID" value="GAA0481754.1"/>
    <property type="molecule type" value="Genomic_DNA"/>
</dbReference>
<sequence length="154" mass="17424">MNKVLYITGTLLLLAAILVGFSTSGNEQPSQTGDHQMETEDTEAVGVANEEERNLVTHLDTVLTSVDELEKVIEETPDEVRTINEKGEVLEKNWDEIEKQVEELDPDAYANIERSLYPLMAEAQKENPDIEKMKSLSEEVTEKLEDFKQQVSNQ</sequence>
<dbReference type="RefSeq" id="WP_343836783.1">
    <property type="nucleotide sequence ID" value="NZ_BAAADO010000001.1"/>
</dbReference>
<name>A0ABN1AQH7_9BACI</name>
<feature type="compositionally biased region" description="Basic and acidic residues" evidence="1">
    <location>
        <begin position="124"/>
        <end position="148"/>
    </location>
</feature>
<keyword evidence="3" id="KW-1185">Reference proteome</keyword>
<reference evidence="2 3" key="1">
    <citation type="journal article" date="2019" name="Int. J. Syst. Evol. Microbiol.">
        <title>The Global Catalogue of Microorganisms (GCM) 10K type strain sequencing project: providing services to taxonomists for standard genome sequencing and annotation.</title>
        <authorList>
            <consortium name="The Broad Institute Genomics Platform"/>
            <consortium name="The Broad Institute Genome Sequencing Center for Infectious Disease"/>
            <person name="Wu L."/>
            <person name="Ma J."/>
        </authorList>
    </citation>
    <scope>NUCLEOTIDE SEQUENCE [LARGE SCALE GENOMIC DNA]</scope>
    <source>
        <strain evidence="2 3">JCM 12389</strain>
    </source>
</reference>
<evidence type="ECO:0000313" key="3">
    <source>
        <dbReference type="Proteomes" id="UP001500880"/>
    </source>
</evidence>
<accession>A0ABN1AQH7</accession>
<proteinExistence type="predicted"/>
<dbReference type="Proteomes" id="UP001500880">
    <property type="component" value="Unassembled WGS sequence"/>
</dbReference>
<feature type="region of interest" description="Disordered" evidence="1">
    <location>
        <begin position="124"/>
        <end position="154"/>
    </location>
</feature>
<protein>
    <recommendedName>
        <fullName evidence="4">Sporulation lipoprotein YhcN/YlaJ (Spore_YhcN_YlaJ)</fullName>
    </recommendedName>
</protein>
<evidence type="ECO:0000313" key="2">
    <source>
        <dbReference type="EMBL" id="GAA0481754.1"/>
    </source>
</evidence>
<organism evidence="2 3">
    <name type="scientific">Salinibacillus aidingensis</name>
    <dbReference type="NCBI Taxonomy" id="237684"/>
    <lineage>
        <taxon>Bacteria</taxon>
        <taxon>Bacillati</taxon>
        <taxon>Bacillota</taxon>
        <taxon>Bacilli</taxon>
        <taxon>Bacillales</taxon>
        <taxon>Bacillaceae</taxon>
        <taxon>Salinibacillus</taxon>
    </lineage>
</organism>
<evidence type="ECO:0008006" key="4">
    <source>
        <dbReference type="Google" id="ProtNLM"/>
    </source>
</evidence>
<evidence type="ECO:0000256" key="1">
    <source>
        <dbReference type="SAM" id="MobiDB-lite"/>
    </source>
</evidence>
<gene>
    <name evidence="2" type="ORF">GCM10008986_03090</name>
</gene>